<proteinExistence type="predicted"/>
<reference evidence="1" key="1">
    <citation type="submission" date="2018-05" db="EMBL/GenBank/DDBJ databases">
        <authorList>
            <person name="Lanie J.A."/>
            <person name="Ng W.-L."/>
            <person name="Kazmierczak K.M."/>
            <person name="Andrzejewski T.M."/>
            <person name="Davidsen T.M."/>
            <person name="Wayne K.J."/>
            <person name="Tettelin H."/>
            <person name="Glass J.I."/>
            <person name="Rusch D."/>
            <person name="Podicherti R."/>
            <person name="Tsui H.-C.T."/>
            <person name="Winkler M.E."/>
        </authorList>
    </citation>
    <scope>NUCLEOTIDE SEQUENCE</scope>
</reference>
<feature type="non-terminal residue" evidence="1">
    <location>
        <position position="146"/>
    </location>
</feature>
<protein>
    <recommendedName>
        <fullName evidence="2">General secretion pathway GspH domain-containing protein</fullName>
    </recommendedName>
</protein>
<evidence type="ECO:0008006" key="2">
    <source>
        <dbReference type="Google" id="ProtNLM"/>
    </source>
</evidence>
<accession>A0A382MQ53</accession>
<dbReference type="AlphaFoldDB" id="A0A382MQ53"/>
<dbReference type="SUPFAM" id="SSF54523">
    <property type="entry name" value="Pili subunits"/>
    <property type="match status" value="1"/>
</dbReference>
<organism evidence="1">
    <name type="scientific">marine metagenome</name>
    <dbReference type="NCBI Taxonomy" id="408172"/>
    <lineage>
        <taxon>unclassified sequences</taxon>
        <taxon>metagenomes</taxon>
        <taxon>ecological metagenomes</taxon>
    </lineage>
</organism>
<dbReference type="InterPro" id="IPR045584">
    <property type="entry name" value="Pilin-like"/>
</dbReference>
<evidence type="ECO:0000313" key="1">
    <source>
        <dbReference type="EMBL" id="SVC50949.1"/>
    </source>
</evidence>
<name>A0A382MQ53_9ZZZZ</name>
<sequence>MMVVVAIMGLLLGLAMLNFRAISQKEPLEQAVSDVEGLCRRARTEAIVKSRPMDLTINSGTGQLLLSTAPHAVNTLDSEAGVLIATVEEAVAIDQASLPPDVEMEIIIPEDIMDSETPGVVVIRFYPNGTAEPLQGLIMLPGEGVY</sequence>
<gene>
    <name evidence="1" type="ORF">METZ01_LOCUS303803</name>
</gene>
<dbReference type="Gene3D" id="3.30.700.10">
    <property type="entry name" value="Glycoprotein, Type 4 Pilin"/>
    <property type="match status" value="1"/>
</dbReference>
<dbReference type="EMBL" id="UINC01095121">
    <property type="protein sequence ID" value="SVC50949.1"/>
    <property type="molecule type" value="Genomic_DNA"/>
</dbReference>